<feature type="transmembrane region" description="Helical" evidence="2">
    <location>
        <begin position="26"/>
        <end position="49"/>
    </location>
</feature>
<dbReference type="InterPro" id="IPR023346">
    <property type="entry name" value="Lysozyme-like_dom_sf"/>
</dbReference>
<feature type="domain" description="Transglycosylase SLT" evidence="3">
    <location>
        <begin position="142"/>
        <end position="188"/>
    </location>
</feature>
<evidence type="ECO:0000313" key="4">
    <source>
        <dbReference type="EMBL" id="UVF18315.1"/>
    </source>
</evidence>
<comment type="similarity">
    <text evidence="1">Belongs to the virb1 family.</text>
</comment>
<evidence type="ECO:0000313" key="5">
    <source>
        <dbReference type="Proteomes" id="UP001017257"/>
    </source>
</evidence>
<sequence>MSNARTLLCAVPQPVADVRKSGHRRFIHLTLAAGLMLGLQGLAAGPAAVATLPSALLARPVAAPAEQPLTTGSLITASMDFTPKLLKEPGLFKAILEGAFTFKKPHAVKPAPQELADETAGDPDELIPFNGRTVPRWLVHSILKAAHATGVDPVYMMTLADVESSLSPEAKAPTSSAQGLFQFIDSTWIETIYAHAADYGFGAAADAISYVNGELEVSPKHREWIMSLRTDPYFSALMAGELIKDVERALQAEGERELAEAELYLAHFLGASSAVRFLEVLDQDPNMKASKLFPRAAKANAGLFTEGKGRKRRSVSVAELYNKIDSKIVRRLDRYEGIGPYLAEISRQTERTEVSADASPLVQ</sequence>
<dbReference type="Proteomes" id="UP001017257">
    <property type="component" value="Chromosome"/>
</dbReference>
<proteinExistence type="inferred from homology"/>
<dbReference type="Pfam" id="PF01464">
    <property type="entry name" value="SLT"/>
    <property type="match status" value="1"/>
</dbReference>
<dbReference type="RefSeq" id="WP_173945043.1">
    <property type="nucleotide sequence ID" value="NZ_CP102845.1"/>
</dbReference>
<keyword evidence="2" id="KW-1133">Transmembrane helix</keyword>
<evidence type="ECO:0000259" key="3">
    <source>
        <dbReference type="Pfam" id="PF01464"/>
    </source>
</evidence>
<keyword evidence="2" id="KW-0472">Membrane</keyword>
<organism evidence="4 5">
    <name type="scientific">Microvirga terrae</name>
    <dbReference type="NCBI Taxonomy" id="2740529"/>
    <lineage>
        <taxon>Bacteria</taxon>
        <taxon>Pseudomonadati</taxon>
        <taxon>Pseudomonadota</taxon>
        <taxon>Alphaproteobacteria</taxon>
        <taxon>Hyphomicrobiales</taxon>
        <taxon>Methylobacteriaceae</taxon>
        <taxon>Microvirga</taxon>
    </lineage>
</organism>
<evidence type="ECO:0000256" key="1">
    <source>
        <dbReference type="ARBA" id="ARBA00009387"/>
    </source>
</evidence>
<reference evidence="4" key="1">
    <citation type="submission" date="2022-08" db="EMBL/GenBank/DDBJ databases">
        <title>Microvirga terrae sp. nov., isolated from soil.</title>
        <authorList>
            <person name="Kim K.H."/>
            <person name="Seo Y.L."/>
            <person name="Kim J.M."/>
            <person name="Lee J.K."/>
            <person name="Han D.M."/>
            <person name="Jeon C.O."/>
        </authorList>
    </citation>
    <scope>NUCLEOTIDE SEQUENCE</scope>
    <source>
        <strain evidence="4">R24</strain>
    </source>
</reference>
<dbReference type="EMBL" id="CP102845">
    <property type="protein sequence ID" value="UVF18315.1"/>
    <property type="molecule type" value="Genomic_DNA"/>
</dbReference>
<name>A0ABY5RM77_9HYPH</name>
<dbReference type="InterPro" id="IPR008258">
    <property type="entry name" value="Transglycosylase_SLT_dom_1"/>
</dbReference>
<keyword evidence="5" id="KW-1185">Reference proteome</keyword>
<protein>
    <submittedName>
        <fullName evidence="4">Lytic transglycosylase domain-containing protein</fullName>
    </submittedName>
</protein>
<accession>A0ABY5RM77</accession>
<dbReference type="Gene3D" id="1.10.530.10">
    <property type="match status" value="1"/>
</dbReference>
<keyword evidence="2" id="KW-0812">Transmembrane</keyword>
<dbReference type="SUPFAM" id="SSF53955">
    <property type="entry name" value="Lysozyme-like"/>
    <property type="match status" value="1"/>
</dbReference>
<gene>
    <name evidence="4" type="ORF">HPT29_017595</name>
</gene>
<evidence type="ECO:0000256" key="2">
    <source>
        <dbReference type="SAM" id="Phobius"/>
    </source>
</evidence>